<dbReference type="InterPro" id="IPR004667">
    <property type="entry name" value="ADP_ATP_car_bac_type"/>
</dbReference>
<evidence type="ECO:0000256" key="6">
    <source>
        <dbReference type="ARBA" id="ARBA00022989"/>
    </source>
</evidence>
<dbReference type="EMBL" id="CP036279">
    <property type="protein sequence ID" value="QDU64230.1"/>
    <property type="molecule type" value="Genomic_DNA"/>
</dbReference>
<feature type="transmembrane region" description="Helical" evidence="8">
    <location>
        <begin position="52"/>
        <end position="70"/>
    </location>
</feature>
<dbReference type="PANTHER" id="PTHR12697:SF5">
    <property type="entry name" value="DEOXYHYPUSINE HYDROXYLASE"/>
    <property type="match status" value="1"/>
</dbReference>
<evidence type="ECO:0000313" key="10">
    <source>
        <dbReference type="EMBL" id="QDU64230.1"/>
    </source>
</evidence>
<keyword evidence="6 8" id="KW-1133">Transmembrane helix</keyword>
<dbReference type="GO" id="GO:0005471">
    <property type="term" value="F:ATP:ADP antiporter activity"/>
    <property type="evidence" value="ECO:0007669"/>
    <property type="project" value="InterPro"/>
</dbReference>
<dbReference type="Proteomes" id="UP000317093">
    <property type="component" value="Chromosome"/>
</dbReference>
<feature type="transmembrane region" description="Helical" evidence="8">
    <location>
        <begin position="296"/>
        <end position="318"/>
    </location>
</feature>
<dbReference type="InterPro" id="IPR016024">
    <property type="entry name" value="ARM-type_fold"/>
</dbReference>
<dbReference type="CDD" id="cd06174">
    <property type="entry name" value="MFS"/>
    <property type="match status" value="1"/>
</dbReference>
<evidence type="ECO:0000256" key="7">
    <source>
        <dbReference type="ARBA" id="ARBA00023136"/>
    </source>
</evidence>
<name>A0A518BB65_9BACT</name>
<keyword evidence="3 8" id="KW-0812">Transmembrane</keyword>
<dbReference type="KEGG" id="knv:Pan216_51190"/>
<accession>A0A518BB65</accession>
<dbReference type="AlphaFoldDB" id="A0A518BB65"/>
<protein>
    <recommendedName>
        <fullName evidence="8">ADP,ATP carrier protein</fullName>
    </recommendedName>
</protein>
<organism evidence="10 11">
    <name type="scientific">Kolteria novifilia</name>
    <dbReference type="NCBI Taxonomy" id="2527975"/>
    <lineage>
        <taxon>Bacteria</taxon>
        <taxon>Pseudomonadati</taxon>
        <taxon>Planctomycetota</taxon>
        <taxon>Planctomycetia</taxon>
        <taxon>Kolteriales</taxon>
        <taxon>Kolteriaceae</taxon>
        <taxon>Kolteria</taxon>
    </lineage>
</organism>
<feature type="transmembrane region" description="Helical" evidence="8">
    <location>
        <begin position="21"/>
        <end position="40"/>
    </location>
</feature>
<dbReference type="SMART" id="SM00567">
    <property type="entry name" value="EZ_HEAT"/>
    <property type="match status" value="4"/>
</dbReference>
<comment type="subcellular location">
    <subcellularLocation>
        <location evidence="1 8">Membrane</location>
        <topology evidence="1 8">Multi-pass membrane protein</topology>
    </subcellularLocation>
</comment>
<dbReference type="GO" id="GO:0016491">
    <property type="term" value="F:oxidoreductase activity"/>
    <property type="evidence" value="ECO:0007669"/>
    <property type="project" value="TreeGrafter"/>
</dbReference>
<evidence type="ECO:0000256" key="3">
    <source>
        <dbReference type="ARBA" id="ARBA00022692"/>
    </source>
</evidence>
<feature type="transmembrane region" description="Helical" evidence="8">
    <location>
        <begin position="82"/>
        <end position="102"/>
    </location>
</feature>
<dbReference type="GO" id="GO:0005524">
    <property type="term" value="F:ATP binding"/>
    <property type="evidence" value="ECO:0007669"/>
    <property type="project" value="UniProtKB-KW"/>
</dbReference>
<dbReference type="SUPFAM" id="SSF48371">
    <property type="entry name" value="ARM repeat"/>
    <property type="match status" value="2"/>
</dbReference>
<proteinExistence type="inferred from homology"/>
<dbReference type="InterPro" id="IPR036259">
    <property type="entry name" value="MFS_trans_sf"/>
</dbReference>
<evidence type="ECO:0000256" key="4">
    <source>
        <dbReference type="ARBA" id="ARBA00022741"/>
    </source>
</evidence>
<reference evidence="10 11" key="1">
    <citation type="submission" date="2019-02" db="EMBL/GenBank/DDBJ databases">
        <title>Deep-cultivation of Planctomycetes and their phenomic and genomic characterization uncovers novel biology.</title>
        <authorList>
            <person name="Wiegand S."/>
            <person name="Jogler M."/>
            <person name="Boedeker C."/>
            <person name="Pinto D."/>
            <person name="Vollmers J."/>
            <person name="Rivas-Marin E."/>
            <person name="Kohn T."/>
            <person name="Peeters S.H."/>
            <person name="Heuer A."/>
            <person name="Rast P."/>
            <person name="Oberbeckmann S."/>
            <person name="Bunk B."/>
            <person name="Jeske O."/>
            <person name="Meyerdierks A."/>
            <person name="Storesund J.E."/>
            <person name="Kallscheuer N."/>
            <person name="Luecker S."/>
            <person name="Lage O.M."/>
            <person name="Pohl T."/>
            <person name="Merkel B.J."/>
            <person name="Hornburger P."/>
            <person name="Mueller R.-W."/>
            <person name="Bruemmer F."/>
            <person name="Labrenz M."/>
            <person name="Spormann A.M."/>
            <person name="Op den Camp H."/>
            <person name="Overmann J."/>
            <person name="Amann R."/>
            <person name="Jetten M.S.M."/>
            <person name="Mascher T."/>
            <person name="Medema M.H."/>
            <person name="Devos D.P."/>
            <person name="Kaster A.-K."/>
            <person name="Ovreas L."/>
            <person name="Rohde M."/>
            <person name="Galperin M.Y."/>
            <person name="Jogler C."/>
        </authorList>
    </citation>
    <scope>NUCLEOTIDE SEQUENCE [LARGE SCALE GENOMIC DNA]</scope>
    <source>
        <strain evidence="10 11">Pan216</strain>
    </source>
</reference>
<gene>
    <name evidence="10" type="ORF">Pan216_51190</name>
</gene>
<feature type="transmembrane region" description="Helical" evidence="8">
    <location>
        <begin position="108"/>
        <end position="134"/>
    </location>
</feature>
<dbReference type="PANTHER" id="PTHR12697">
    <property type="entry name" value="PBS LYASE HEAT-LIKE PROTEIN"/>
    <property type="match status" value="1"/>
</dbReference>
<evidence type="ECO:0000256" key="1">
    <source>
        <dbReference type="ARBA" id="ARBA00004141"/>
    </source>
</evidence>
<dbReference type="RefSeq" id="WP_145262282.1">
    <property type="nucleotide sequence ID" value="NZ_CP036279.1"/>
</dbReference>
<dbReference type="GO" id="GO:0016020">
    <property type="term" value="C:membrane"/>
    <property type="evidence" value="ECO:0007669"/>
    <property type="project" value="UniProtKB-SubCell"/>
</dbReference>
<sequence length="961" mass="106700">MTRFLERLFQIRQRDVLKVLLLQWFAFGSTGAYIVGRTIGDSLFLSEAGPEWLPELIVLSSFVVVAAALFNTRCVASCRLISVIRVTLVLMAISSVALRELLVSGSGGLLVVSLVYIAAEIRGALSSVQFATLVNEVFDSGEPKRVFGFIPLGATLAGIIIGSSIEGMVDTFGSINLLFVIAGIELTMLIPLALLGKQTGPSPRVSPGPRKSASASMVADILTVMRTRYARSMAFLIAATVMVGVIVQFQWKTSAAYYFDDDANELTTYFGIYYGVVGVLTGLTQLFFSGRVLRRFHLIVSLLLFPSALVGAMATILISSREVVLLWAATLARGCDVLKRTVNEPAIQLLYWPLPSVVRRQTISLVGGIVKPLAEATSGMMILGLTNIISARDLSYVAFGLLAYWIYQATRCRKLYLETLSRSIRAHRLELDGQEFLLSASMLSQVRERMGSDQDADIHACLDLLEEGKVTDFEPTLIAVLGRANPDLRRRAVNLLGLTRSKRHADNVRPLLKDPDVSVRAAAVKAYRRMMGQHAQKELRKMTNDPDVEVRGEVMANLVKAVGWKKSQFSIKDLRKLVRAKDERTKLVGLNVIEEIYQPSMETLLTEALHDESFRVVRRAIDVVGHLRNETFVDHLIDLLRQPTTATPAVHALACYGKKVIPHLTRRLSDPRYPATIRAETCRVLKRIPCKQSLAALLGAIEDESEEVRDEAISATRRIFAVRQITLAQPVSDRLAKLYHQEIHSYFQQLLDIHTIESFDDPGLLSEALRHAATKSVDRVLHLLAIRHPEGDFETIALSLRSPSSRLRAMGRELLDHTVDDENRLPVLTMLSDLRCEEKLLVGRDYFRLEEKSVELLLHSLLHSPNEWIRAATLYHLRQGRSSRLLDDIVASLADASLMVRQAALQALLIMRNRPKNKDIRTILKNNGDTKLLAFLESGSASEPEPCPAPATPGEGNDEPT</sequence>
<dbReference type="InterPro" id="IPR011989">
    <property type="entry name" value="ARM-like"/>
</dbReference>
<dbReference type="Pfam" id="PF13646">
    <property type="entry name" value="HEAT_2"/>
    <property type="match status" value="1"/>
</dbReference>
<feature type="transmembrane region" description="Helical" evidence="8">
    <location>
        <begin position="177"/>
        <end position="196"/>
    </location>
</feature>
<keyword evidence="5 8" id="KW-0067">ATP-binding</keyword>
<keyword evidence="11" id="KW-1185">Reference proteome</keyword>
<feature type="transmembrane region" description="Helical" evidence="8">
    <location>
        <begin position="146"/>
        <end position="165"/>
    </location>
</feature>
<dbReference type="Gene3D" id="1.25.10.10">
    <property type="entry name" value="Leucine-rich Repeat Variant"/>
    <property type="match status" value="3"/>
</dbReference>
<keyword evidence="7 8" id="KW-0472">Membrane</keyword>
<dbReference type="Pfam" id="PF03219">
    <property type="entry name" value="TLC"/>
    <property type="match status" value="1"/>
</dbReference>
<dbReference type="InterPro" id="IPR004155">
    <property type="entry name" value="PBS_lyase_HEAT"/>
</dbReference>
<evidence type="ECO:0000256" key="8">
    <source>
        <dbReference type="RuleBase" id="RU363121"/>
    </source>
</evidence>
<evidence type="ECO:0000256" key="5">
    <source>
        <dbReference type="ARBA" id="ARBA00022840"/>
    </source>
</evidence>
<feature type="transmembrane region" description="Helical" evidence="8">
    <location>
        <begin position="271"/>
        <end position="289"/>
    </location>
</feature>
<evidence type="ECO:0000313" key="11">
    <source>
        <dbReference type="Proteomes" id="UP000317093"/>
    </source>
</evidence>
<feature type="transmembrane region" description="Helical" evidence="8">
    <location>
        <begin position="233"/>
        <end position="251"/>
    </location>
</feature>
<feature type="region of interest" description="Disordered" evidence="9">
    <location>
        <begin position="937"/>
        <end position="961"/>
    </location>
</feature>
<keyword evidence="2 8" id="KW-0813">Transport</keyword>
<comment type="similarity">
    <text evidence="8">Belongs to the ADP/ATP translocase tlc family.</text>
</comment>
<dbReference type="SUPFAM" id="SSF103473">
    <property type="entry name" value="MFS general substrate transporter"/>
    <property type="match status" value="1"/>
</dbReference>
<dbReference type="OrthoDB" id="255318at2"/>
<keyword evidence="4 8" id="KW-0547">Nucleotide-binding</keyword>
<evidence type="ECO:0000256" key="9">
    <source>
        <dbReference type="SAM" id="MobiDB-lite"/>
    </source>
</evidence>
<evidence type="ECO:0000256" key="2">
    <source>
        <dbReference type="ARBA" id="ARBA00022448"/>
    </source>
</evidence>